<name>A0A0F9CA18_9ZZZZ</name>
<evidence type="ECO:0000313" key="1">
    <source>
        <dbReference type="EMBL" id="KKL45989.1"/>
    </source>
</evidence>
<proteinExistence type="predicted"/>
<organism evidence="1">
    <name type="scientific">marine sediment metagenome</name>
    <dbReference type="NCBI Taxonomy" id="412755"/>
    <lineage>
        <taxon>unclassified sequences</taxon>
        <taxon>metagenomes</taxon>
        <taxon>ecological metagenomes</taxon>
    </lineage>
</organism>
<gene>
    <name evidence="1" type="ORF">LCGC14_2350130</name>
</gene>
<comment type="caution">
    <text evidence="1">The sequence shown here is derived from an EMBL/GenBank/DDBJ whole genome shotgun (WGS) entry which is preliminary data.</text>
</comment>
<reference evidence="1" key="1">
    <citation type="journal article" date="2015" name="Nature">
        <title>Complex archaea that bridge the gap between prokaryotes and eukaryotes.</title>
        <authorList>
            <person name="Spang A."/>
            <person name="Saw J.H."/>
            <person name="Jorgensen S.L."/>
            <person name="Zaremba-Niedzwiedzka K."/>
            <person name="Martijn J."/>
            <person name="Lind A.E."/>
            <person name="van Eijk R."/>
            <person name="Schleper C."/>
            <person name="Guy L."/>
            <person name="Ettema T.J."/>
        </authorList>
    </citation>
    <scope>NUCLEOTIDE SEQUENCE</scope>
</reference>
<feature type="non-terminal residue" evidence="1">
    <location>
        <position position="69"/>
    </location>
</feature>
<protein>
    <submittedName>
        <fullName evidence="1">Uncharacterized protein</fullName>
    </submittedName>
</protein>
<accession>A0A0F9CA18</accession>
<sequence length="69" mass="7477">MVEVLPESVTPAAPNESYELPERIIDVHNHGKADSDGSDLVELMDAHNIDWTVVLGLPADSRANNQAVL</sequence>
<dbReference type="AlphaFoldDB" id="A0A0F9CA18"/>
<dbReference type="EMBL" id="LAZR01034197">
    <property type="protein sequence ID" value="KKL45989.1"/>
    <property type="molecule type" value="Genomic_DNA"/>
</dbReference>